<evidence type="ECO:0000256" key="1">
    <source>
        <dbReference type="ARBA" id="ARBA00004911"/>
    </source>
</evidence>
<dbReference type="GO" id="GO:0006597">
    <property type="term" value="P:spermine biosynthetic process"/>
    <property type="evidence" value="ECO:0007669"/>
    <property type="project" value="TreeGrafter"/>
</dbReference>
<keyword evidence="3" id="KW-0068">Autocatalytic cleavage</keyword>
<evidence type="ECO:0000313" key="7">
    <source>
        <dbReference type="Proteomes" id="UP000594638"/>
    </source>
</evidence>
<keyword evidence="7" id="KW-1185">Reference proteome</keyword>
<evidence type="ECO:0000256" key="5">
    <source>
        <dbReference type="ARBA" id="ARBA00023115"/>
    </source>
</evidence>
<dbReference type="InterPro" id="IPR048283">
    <property type="entry name" value="AdoMetDC-like"/>
</dbReference>
<dbReference type="AlphaFoldDB" id="A0A8S0S6T2"/>
<evidence type="ECO:0000313" key="6">
    <source>
        <dbReference type="EMBL" id="CAA2986955.1"/>
    </source>
</evidence>
<comment type="caution">
    <text evidence="6">The sequence shown here is derived from an EMBL/GenBank/DDBJ whole genome shotgun (WGS) entry which is preliminary data.</text>
</comment>
<dbReference type="PANTHER" id="PTHR11570:SF15">
    <property type="entry name" value="S-ADENOSYLMETHIONINE DECARBOXYLASE PROENZYME 3"/>
    <property type="match status" value="1"/>
</dbReference>
<reference evidence="6 7" key="1">
    <citation type="submission" date="2019-12" db="EMBL/GenBank/DDBJ databases">
        <authorList>
            <person name="Alioto T."/>
            <person name="Alioto T."/>
            <person name="Gomez Garrido J."/>
        </authorList>
    </citation>
    <scope>NUCLEOTIDE SEQUENCE [LARGE SCALE GENOMIC DNA]</scope>
</reference>
<dbReference type="InterPro" id="IPR016067">
    <property type="entry name" value="S-AdoMet_deCO2ase_core"/>
</dbReference>
<dbReference type="SUPFAM" id="SSF56276">
    <property type="entry name" value="S-adenosylmethionine decarboxylase"/>
    <property type="match status" value="1"/>
</dbReference>
<dbReference type="Pfam" id="PF01536">
    <property type="entry name" value="SAM_decarbox"/>
    <property type="match status" value="1"/>
</dbReference>
<organism evidence="6 7">
    <name type="scientific">Olea europaea subsp. europaea</name>
    <dbReference type="NCBI Taxonomy" id="158383"/>
    <lineage>
        <taxon>Eukaryota</taxon>
        <taxon>Viridiplantae</taxon>
        <taxon>Streptophyta</taxon>
        <taxon>Embryophyta</taxon>
        <taxon>Tracheophyta</taxon>
        <taxon>Spermatophyta</taxon>
        <taxon>Magnoliopsida</taxon>
        <taxon>eudicotyledons</taxon>
        <taxon>Gunneridae</taxon>
        <taxon>Pentapetalae</taxon>
        <taxon>asterids</taxon>
        <taxon>lamiids</taxon>
        <taxon>Lamiales</taxon>
        <taxon>Oleaceae</taxon>
        <taxon>Oleeae</taxon>
        <taxon>Olea</taxon>
    </lineage>
</organism>
<evidence type="ECO:0000256" key="3">
    <source>
        <dbReference type="ARBA" id="ARBA00022813"/>
    </source>
</evidence>
<dbReference type="Gene3D" id="3.60.90.10">
    <property type="entry name" value="S-adenosylmethionine decarboxylase"/>
    <property type="match status" value="1"/>
</dbReference>
<evidence type="ECO:0000256" key="4">
    <source>
        <dbReference type="ARBA" id="ARBA00023066"/>
    </source>
</evidence>
<comment type="similarity">
    <text evidence="2">Belongs to the eukaryotic AdoMetDC family.</text>
</comment>
<keyword evidence="5" id="KW-0620">Polyamine biosynthesis</keyword>
<keyword evidence="4" id="KW-0745">Spermidine biosynthesis</keyword>
<sequence>MNAVEGAAISTIHVTPKDGFNYASFEDVGYDFKAVDLTLLLERVLVCFQPAKFSIALRRKELDLDLTRNMKGYLSKVNSAEARTRTRKLRRNNCGLD</sequence>
<accession>A0A8S0S6T2</accession>
<dbReference type="Proteomes" id="UP000594638">
    <property type="component" value="Unassembled WGS sequence"/>
</dbReference>
<dbReference type="PANTHER" id="PTHR11570">
    <property type="entry name" value="S-ADENOSYLMETHIONINE DECARBOXYLASE"/>
    <property type="match status" value="1"/>
</dbReference>
<protein>
    <submittedName>
        <fullName evidence="6">S-adenosylmethionine decarboxylase proenzyme-like</fullName>
    </submittedName>
</protein>
<dbReference type="Gramene" id="OE9A087071T1">
    <property type="protein sequence ID" value="OE9A087071C1"/>
    <property type="gene ID" value="OE9A087071"/>
</dbReference>
<name>A0A8S0S6T2_OLEEU</name>
<proteinExistence type="inferred from homology"/>
<dbReference type="OrthoDB" id="1068353at2759"/>
<comment type="pathway">
    <text evidence="1">Amine and polyamine biosynthesis; S-adenosylmethioninamine biosynthesis; S-adenosylmethioninamine from S-adenosyl-L-methionine: step 1/1.</text>
</comment>
<dbReference type="EMBL" id="CACTIH010003895">
    <property type="protein sequence ID" value="CAA2986955.1"/>
    <property type="molecule type" value="Genomic_DNA"/>
</dbReference>
<dbReference type="GO" id="GO:0005829">
    <property type="term" value="C:cytosol"/>
    <property type="evidence" value="ECO:0007669"/>
    <property type="project" value="TreeGrafter"/>
</dbReference>
<evidence type="ECO:0000256" key="2">
    <source>
        <dbReference type="ARBA" id="ARBA00008466"/>
    </source>
</evidence>
<dbReference type="GO" id="GO:0004014">
    <property type="term" value="F:adenosylmethionine decarboxylase activity"/>
    <property type="evidence" value="ECO:0007669"/>
    <property type="project" value="InterPro"/>
</dbReference>
<dbReference type="GO" id="GO:0008295">
    <property type="term" value="P:spermidine biosynthetic process"/>
    <property type="evidence" value="ECO:0007669"/>
    <property type="project" value="UniProtKB-KW"/>
</dbReference>
<gene>
    <name evidence="6" type="ORF">OLEA9_A087071</name>
</gene>